<gene>
    <name evidence="1" type="ORF">EXN22_16175</name>
</gene>
<protein>
    <submittedName>
        <fullName evidence="1">Uncharacterized protein</fullName>
    </submittedName>
</protein>
<reference evidence="1 2" key="1">
    <citation type="submission" date="2019-02" db="EMBL/GenBank/DDBJ databases">
        <title>Complete genome sequence of Pseudomonas sp. SNU WT1 isolated from rainbow trout.</title>
        <authorList>
            <person name="Oh W.T."/>
            <person name="Park S.C."/>
        </authorList>
    </citation>
    <scope>NUCLEOTIDE SEQUENCE [LARGE SCALE GENOMIC DNA]</scope>
    <source>
        <strain evidence="1 2">SNU WT1</strain>
    </source>
</reference>
<dbReference type="OrthoDB" id="6576970at2"/>
<dbReference type="EMBL" id="CP035952">
    <property type="protein sequence ID" value="QBF27153.1"/>
    <property type="molecule type" value="Genomic_DNA"/>
</dbReference>
<name>A0A411MK25_9PSED</name>
<evidence type="ECO:0000313" key="1">
    <source>
        <dbReference type="EMBL" id="QBF27153.1"/>
    </source>
</evidence>
<proteinExistence type="predicted"/>
<organism evidence="1 2">
    <name type="scientific">Pseudomonas tructae</name>
    <dbReference type="NCBI Taxonomy" id="2518644"/>
    <lineage>
        <taxon>Bacteria</taxon>
        <taxon>Pseudomonadati</taxon>
        <taxon>Pseudomonadota</taxon>
        <taxon>Gammaproteobacteria</taxon>
        <taxon>Pseudomonadales</taxon>
        <taxon>Pseudomonadaceae</taxon>
        <taxon>Pseudomonas</taxon>
    </lineage>
</organism>
<dbReference type="Proteomes" id="UP000291130">
    <property type="component" value="Chromosome"/>
</dbReference>
<dbReference type="RefSeq" id="WP_130265015.1">
    <property type="nucleotide sequence ID" value="NZ_CP035952.1"/>
</dbReference>
<sequence>MATLPTGISPCADAVRTAAGDMESSEIQEIFQLLRGRAQEIMAREGALSLEEASLRAADELAKQAQRAAIIEKRNALLNVRARARLVAFVRDQFADRPDLGIESFLVGTNLVRQGSRLSVAAEQKALGDAYIGGMLADLDRADLTAVLAKGDSDQDIADALWRIGRDLDTKDLNPQVVEIAKIIQKYQEGARIDANRAGASIGKIPGYIARQSHDSEKIGAAGFDKWAEEILPRLDASTFRAEGDPMQFLRGVYDGLVSGDHLKSPTDAKPNGFRGPANLAKKLSQERVLHFKDGVAWHEYNQMFGTGNLREAVLRGLDLSGQNTALMRRLGTNPEANLNMALDVIKEDVRKGGDPKALTHFNDARKERGMITNRFREVSGQTRIPGNATQARVAANVRAWQSLSKLGGALLSSFTDLPVAASEMRYQGQSFLGSLAEMGAGLLKGRGSAEQRQILSAYGVYADSMRGEIMRRFSADDSVGGKMSRGMSHFFRLNGLSWWTDANKASAGLMMAHNLAQNKGKAWGSLNADFKRALGLYDLDAGKWDLLRETEMRHADGRDYMTPEGIAGLTDERIAQYLVDLKRPASAGAIRETRQDLERSLRAYVNDRVTYAVLEPDARTRSIMNQGTQPGTVPGDLLRFLTQFKSFPAAYMQKTLGRELYGRGYTPTALGNNLRGGRDLVQALRNGNGERLALAQLMLWTTAFGYLSMASKDVTKGREPRPADDPKTWLAAMAQGGGMGIFGDYLFGEANRFGNSALESAAGPAIGTAADVINLWARAKEGDDTAASALRLAQNNTPFLNLFYTRIALDHLFLFSVQEALNPGSLSRTEQRIREQNGQEFLVRPSQQYIDTTGAIRDVFR</sequence>
<dbReference type="KEGG" id="ptk:EXN22_16175"/>
<evidence type="ECO:0000313" key="2">
    <source>
        <dbReference type="Proteomes" id="UP000291130"/>
    </source>
</evidence>
<dbReference type="AlphaFoldDB" id="A0A411MK25"/>
<keyword evidence="2" id="KW-1185">Reference proteome</keyword>
<accession>A0A411MK25</accession>